<reference evidence="1 2" key="1">
    <citation type="journal article" date="2018" name="PLoS Genet.">
        <title>Population sequencing reveals clonal diversity and ancestral inbreeding in the grapevine cultivar Chardonnay.</title>
        <authorList>
            <person name="Roach M.J."/>
            <person name="Johnson D.L."/>
            <person name="Bohlmann J."/>
            <person name="van Vuuren H.J."/>
            <person name="Jones S.J."/>
            <person name="Pretorius I.S."/>
            <person name="Schmidt S.A."/>
            <person name="Borneman A.R."/>
        </authorList>
    </citation>
    <scope>NUCLEOTIDE SEQUENCE [LARGE SCALE GENOMIC DNA]</scope>
    <source>
        <strain evidence="2">cv. Chardonnay</strain>
        <tissue evidence="1">Leaf</tissue>
    </source>
</reference>
<gene>
    <name evidence="1" type="ORF">CK203_067447</name>
</gene>
<proteinExistence type="predicted"/>
<dbReference type="Proteomes" id="UP000288805">
    <property type="component" value="Unassembled WGS sequence"/>
</dbReference>
<dbReference type="AlphaFoldDB" id="A0A438EBJ8"/>
<name>A0A438EBJ8_VITVI</name>
<evidence type="ECO:0000313" key="1">
    <source>
        <dbReference type="EMBL" id="RVW45032.1"/>
    </source>
</evidence>
<protein>
    <submittedName>
        <fullName evidence="1">Uncharacterized protein</fullName>
    </submittedName>
</protein>
<dbReference type="EMBL" id="QGNW01001336">
    <property type="protein sequence ID" value="RVW45032.1"/>
    <property type="molecule type" value="Genomic_DNA"/>
</dbReference>
<sequence>MKKMHFKRMKGMGWGLEKHYKGSFEVGNGWRMKLCKHWWCGEERLCNVDVFLSRLQERSAKKEDDGVIKMDSKKGIFSVKFLYSLLEPRRAISFPIEWDLAEEENSFVCSPVIRCNGQACDKTYKPIGSVLGLPQVLLCRIQFLKEVLLLPALNNGDEKVISGLACLMSEIGQAAPSLIVEASAEAHLLADALLSMCPKVPSYAVTALCLSVYAVLHFQVKTGRLQTPHCNSGFAMPLMGFTCVYL</sequence>
<organism evidence="1 2">
    <name type="scientific">Vitis vinifera</name>
    <name type="common">Grape</name>
    <dbReference type="NCBI Taxonomy" id="29760"/>
    <lineage>
        <taxon>Eukaryota</taxon>
        <taxon>Viridiplantae</taxon>
        <taxon>Streptophyta</taxon>
        <taxon>Embryophyta</taxon>
        <taxon>Tracheophyta</taxon>
        <taxon>Spermatophyta</taxon>
        <taxon>Magnoliopsida</taxon>
        <taxon>eudicotyledons</taxon>
        <taxon>Gunneridae</taxon>
        <taxon>Pentapetalae</taxon>
        <taxon>rosids</taxon>
        <taxon>Vitales</taxon>
        <taxon>Vitaceae</taxon>
        <taxon>Viteae</taxon>
        <taxon>Vitis</taxon>
    </lineage>
</organism>
<accession>A0A438EBJ8</accession>
<comment type="caution">
    <text evidence="1">The sequence shown here is derived from an EMBL/GenBank/DDBJ whole genome shotgun (WGS) entry which is preliminary data.</text>
</comment>
<evidence type="ECO:0000313" key="2">
    <source>
        <dbReference type="Proteomes" id="UP000288805"/>
    </source>
</evidence>